<evidence type="ECO:0000313" key="1">
    <source>
        <dbReference type="EMBL" id="KGN44006.1"/>
    </source>
</evidence>
<dbReference type="AlphaFoldDB" id="A0A0A0K8B4"/>
<accession>A0A0A0K8B4</accession>
<protein>
    <submittedName>
        <fullName evidence="1">Uncharacterized protein</fullName>
    </submittedName>
</protein>
<reference evidence="1 2" key="3">
    <citation type="journal article" date="2010" name="BMC Genomics">
        <title>Transcriptome sequencing and comparative analysis of cucumber flowers with different sex types.</title>
        <authorList>
            <person name="Guo S."/>
            <person name="Zheng Y."/>
            <person name="Joung J.G."/>
            <person name="Liu S."/>
            <person name="Zhang Z."/>
            <person name="Crasta O.R."/>
            <person name="Sobral B.W."/>
            <person name="Xu Y."/>
            <person name="Huang S."/>
            <person name="Fei Z."/>
        </authorList>
    </citation>
    <scope>NUCLEOTIDE SEQUENCE [LARGE SCALE GENOMIC DNA]</scope>
    <source>
        <strain evidence="2">cv. 9930</strain>
    </source>
</reference>
<name>A0A0A0K8B4_CUCSA</name>
<organism evidence="1 2">
    <name type="scientific">Cucumis sativus</name>
    <name type="common">Cucumber</name>
    <dbReference type="NCBI Taxonomy" id="3659"/>
    <lineage>
        <taxon>Eukaryota</taxon>
        <taxon>Viridiplantae</taxon>
        <taxon>Streptophyta</taxon>
        <taxon>Embryophyta</taxon>
        <taxon>Tracheophyta</taxon>
        <taxon>Spermatophyta</taxon>
        <taxon>Magnoliopsida</taxon>
        <taxon>eudicotyledons</taxon>
        <taxon>Gunneridae</taxon>
        <taxon>Pentapetalae</taxon>
        <taxon>rosids</taxon>
        <taxon>fabids</taxon>
        <taxon>Cucurbitales</taxon>
        <taxon>Cucurbitaceae</taxon>
        <taxon>Benincaseae</taxon>
        <taxon>Cucumis</taxon>
    </lineage>
</organism>
<proteinExistence type="predicted"/>
<reference evidence="1 2" key="4">
    <citation type="journal article" date="2011" name="BMC Genomics">
        <title>RNA-Seq improves annotation of protein-coding genes in the cucumber genome.</title>
        <authorList>
            <person name="Li Z."/>
            <person name="Zhang Z."/>
            <person name="Yan P."/>
            <person name="Huang S."/>
            <person name="Fei Z."/>
            <person name="Lin K."/>
        </authorList>
    </citation>
    <scope>NUCLEOTIDE SEQUENCE [LARGE SCALE GENOMIC DNA]</scope>
    <source>
        <strain evidence="2">cv. 9930</strain>
    </source>
</reference>
<dbReference type="Proteomes" id="UP000029981">
    <property type="component" value="Chromosome 7"/>
</dbReference>
<reference evidence="1 2" key="1">
    <citation type="journal article" date="2009" name="Nat. Genet.">
        <title>The genome of the cucumber, Cucumis sativus L.</title>
        <authorList>
            <person name="Huang S."/>
            <person name="Li R."/>
            <person name="Zhang Z."/>
            <person name="Li L."/>
            <person name="Gu X."/>
            <person name="Fan W."/>
            <person name="Lucas W.J."/>
            <person name="Wang X."/>
            <person name="Xie B."/>
            <person name="Ni P."/>
            <person name="Ren Y."/>
            <person name="Zhu H."/>
            <person name="Li J."/>
            <person name="Lin K."/>
            <person name="Jin W."/>
            <person name="Fei Z."/>
            <person name="Li G."/>
            <person name="Staub J."/>
            <person name="Kilian A."/>
            <person name="van der Vossen E.A."/>
            <person name="Wu Y."/>
            <person name="Guo J."/>
            <person name="He J."/>
            <person name="Jia Z."/>
            <person name="Ren Y."/>
            <person name="Tian G."/>
            <person name="Lu Y."/>
            <person name="Ruan J."/>
            <person name="Qian W."/>
            <person name="Wang M."/>
            <person name="Huang Q."/>
            <person name="Li B."/>
            <person name="Xuan Z."/>
            <person name="Cao J."/>
            <person name="Asan"/>
            <person name="Wu Z."/>
            <person name="Zhang J."/>
            <person name="Cai Q."/>
            <person name="Bai Y."/>
            <person name="Zhao B."/>
            <person name="Han Y."/>
            <person name="Li Y."/>
            <person name="Li X."/>
            <person name="Wang S."/>
            <person name="Shi Q."/>
            <person name="Liu S."/>
            <person name="Cho W.K."/>
            <person name="Kim J.Y."/>
            <person name="Xu Y."/>
            <person name="Heller-Uszynska K."/>
            <person name="Miao H."/>
            <person name="Cheng Z."/>
            <person name="Zhang S."/>
            <person name="Wu J."/>
            <person name="Yang Y."/>
            <person name="Kang H."/>
            <person name="Li M."/>
            <person name="Liang H."/>
            <person name="Ren X."/>
            <person name="Shi Z."/>
            <person name="Wen M."/>
            <person name="Jian M."/>
            <person name="Yang H."/>
            <person name="Zhang G."/>
            <person name="Yang Z."/>
            <person name="Chen R."/>
            <person name="Liu S."/>
            <person name="Li J."/>
            <person name="Ma L."/>
            <person name="Liu H."/>
            <person name="Zhou Y."/>
            <person name="Zhao J."/>
            <person name="Fang X."/>
            <person name="Li G."/>
            <person name="Fang L."/>
            <person name="Li Y."/>
            <person name="Liu D."/>
            <person name="Zheng H."/>
            <person name="Zhang Y."/>
            <person name="Qin N."/>
            <person name="Li Z."/>
            <person name="Yang G."/>
            <person name="Yang S."/>
            <person name="Bolund L."/>
            <person name="Kristiansen K."/>
            <person name="Zheng H."/>
            <person name="Li S."/>
            <person name="Zhang X."/>
            <person name="Yang H."/>
            <person name="Wang J."/>
            <person name="Sun R."/>
            <person name="Zhang B."/>
            <person name="Jiang S."/>
            <person name="Wang J."/>
            <person name="Du Y."/>
            <person name="Li S."/>
        </authorList>
    </citation>
    <scope>NUCLEOTIDE SEQUENCE [LARGE SCALE GENOMIC DNA]</scope>
    <source>
        <strain evidence="2">cv. 9930</strain>
    </source>
</reference>
<evidence type="ECO:0000313" key="2">
    <source>
        <dbReference type="Proteomes" id="UP000029981"/>
    </source>
</evidence>
<reference evidence="1 2" key="2">
    <citation type="journal article" date="2009" name="PLoS ONE">
        <title>An integrated genetic and cytogenetic map of the cucumber genome.</title>
        <authorList>
            <person name="Ren Y."/>
            <person name="Zhang Z."/>
            <person name="Liu J."/>
            <person name="Staub J.E."/>
            <person name="Han Y."/>
            <person name="Cheng Z."/>
            <person name="Li X."/>
            <person name="Lu J."/>
            <person name="Miao H."/>
            <person name="Kang H."/>
            <person name="Xie B."/>
            <person name="Gu X."/>
            <person name="Wang X."/>
            <person name="Du Y."/>
            <person name="Jin W."/>
            <person name="Huang S."/>
        </authorList>
    </citation>
    <scope>NUCLEOTIDE SEQUENCE [LARGE SCALE GENOMIC DNA]</scope>
    <source>
        <strain evidence="2">cv. 9930</strain>
    </source>
</reference>
<gene>
    <name evidence="1" type="ORF">Csa_7G098740</name>
</gene>
<keyword evidence="2" id="KW-1185">Reference proteome</keyword>
<dbReference type="Gramene" id="KGN44006">
    <property type="protein sequence ID" value="KGN44006"/>
    <property type="gene ID" value="Csa_7G098740"/>
</dbReference>
<sequence>MKKLSDDASTLARRTVACTAAGLCQTEKKKMVAERFSFDRDSTDDGGGYRRHCFVA</sequence>
<dbReference type="EMBL" id="CM002928">
    <property type="protein sequence ID" value="KGN44006.1"/>
    <property type="molecule type" value="Genomic_DNA"/>
</dbReference>